<keyword evidence="3" id="KW-1185">Reference proteome</keyword>
<protein>
    <submittedName>
        <fullName evidence="2">Uma2 family endonuclease</fullName>
    </submittedName>
</protein>
<dbReference type="CDD" id="cd06260">
    <property type="entry name" value="DUF820-like"/>
    <property type="match status" value="1"/>
</dbReference>
<evidence type="ECO:0000259" key="1">
    <source>
        <dbReference type="Pfam" id="PF05685"/>
    </source>
</evidence>
<dbReference type="InterPro" id="IPR012296">
    <property type="entry name" value="Nuclease_put_TT1808"/>
</dbReference>
<dbReference type="Pfam" id="PF05685">
    <property type="entry name" value="Uma2"/>
    <property type="match status" value="1"/>
</dbReference>
<name>A0ABV5P9D7_STRCM</name>
<gene>
    <name evidence="2" type="ORF">ACFFTU_07600</name>
</gene>
<proteinExistence type="predicted"/>
<dbReference type="RefSeq" id="WP_345221579.1">
    <property type="nucleotide sequence ID" value="NZ_BAAAXE010000013.1"/>
</dbReference>
<dbReference type="PANTHER" id="PTHR35400:SF3">
    <property type="entry name" value="SLL1072 PROTEIN"/>
    <property type="match status" value="1"/>
</dbReference>
<dbReference type="Gene3D" id="3.90.1570.10">
    <property type="entry name" value="tt1808, chain A"/>
    <property type="match status" value="1"/>
</dbReference>
<evidence type="ECO:0000313" key="2">
    <source>
        <dbReference type="EMBL" id="MFB9519805.1"/>
    </source>
</evidence>
<dbReference type="Proteomes" id="UP001589718">
    <property type="component" value="Unassembled WGS sequence"/>
</dbReference>
<dbReference type="InterPro" id="IPR011335">
    <property type="entry name" value="Restrct_endonuc-II-like"/>
</dbReference>
<keyword evidence="2" id="KW-0378">Hydrolase</keyword>
<keyword evidence="2" id="KW-0540">Nuclease</keyword>
<accession>A0ABV5P9D7</accession>
<dbReference type="EMBL" id="JBHMCR010000004">
    <property type="protein sequence ID" value="MFB9519805.1"/>
    <property type="molecule type" value="Genomic_DNA"/>
</dbReference>
<organism evidence="2 3">
    <name type="scientific">Streptomyces cremeus</name>
    <dbReference type="NCBI Taxonomy" id="66881"/>
    <lineage>
        <taxon>Bacteria</taxon>
        <taxon>Bacillati</taxon>
        <taxon>Actinomycetota</taxon>
        <taxon>Actinomycetes</taxon>
        <taxon>Kitasatosporales</taxon>
        <taxon>Streptomycetaceae</taxon>
        <taxon>Streptomyces</taxon>
    </lineage>
</organism>
<dbReference type="PANTHER" id="PTHR35400">
    <property type="entry name" value="SLR1083 PROTEIN"/>
    <property type="match status" value="1"/>
</dbReference>
<dbReference type="InterPro" id="IPR008538">
    <property type="entry name" value="Uma2"/>
</dbReference>
<comment type="caution">
    <text evidence="2">The sequence shown here is derived from an EMBL/GenBank/DDBJ whole genome shotgun (WGS) entry which is preliminary data.</text>
</comment>
<evidence type="ECO:0000313" key="3">
    <source>
        <dbReference type="Proteomes" id="UP001589718"/>
    </source>
</evidence>
<dbReference type="SUPFAM" id="SSF52980">
    <property type="entry name" value="Restriction endonuclease-like"/>
    <property type="match status" value="1"/>
</dbReference>
<keyword evidence="2" id="KW-0255">Endonuclease</keyword>
<reference evidence="2 3" key="1">
    <citation type="submission" date="2024-09" db="EMBL/GenBank/DDBJ databases">
        <authorList>
            <person name="Sun Q."/>
            <person name="Mori K."/>
        </authorList>
    </citation>
    <scope>NUCLEOTIDE SEQUENCE [LARGE SCALE GENOMIC DNA]</scope>
    <source>
        <strain evidence="2 3">JCM 4362</strain>
    </source>
</reference>
<sequence>MTAAMAEHDQPQTVRPWDYLLGTWRGLDVPEGWRAEIDEGRIVLVPPPHRHHNAIAHQLQKFLYGVLPADMGVFQTLGVHIARLDKLYIPDLVVMPERFVADDDPDVTDPLDAAEALLVVEITSRGNARDDRTKKLWAYAHAPVPAYLLIDRFDEHGPTSTLFTEPHNGAYKHMDRVPFGEPVVLPEPFGGELDTSRFPR</sequence>
<dbReference type="GO" id="GO:0004519">
    <property type="term" value="F:endonuclease activity"/>
    <property type="evidence" value="ECO:0007669"/>
    <property type="project" value="UniProtKB-KW"/>
</dbReference>
<feature type="domain" description="Putative restriction endonuclease" evidence="1">
    <location>
        <begin position="29"/>
        <end position="190"/>
    </location>
</feature>